<dbReference type="PANTHER" id="PTHR47400">
    <property type="entry name" value="PROLINE-RICH TRANSMEMBRANE PROTEIN 3"/>
    <property type="match status" value="1"/>
</dbReference>
<evidence type="ECO:0000256" key="3">
    <source>
        <dbReference type="ARBA" id="ARBA00022692"/>
    </source>
</evidence>
<dbReference type="Proteomes" id="UP000593565">
    <property type="component" value="Unassembled WGS sequence"/>
</dbReference>
<feature type="transmembrane region" description="Helical" evidence="8">
    <location>
        <begin position="619"/>
        <end position="639"/>
    </location>
</feature>
<feature type="transmembrane region" description="Helical" evidence="8">
    <location>
        <begin position="579"/>
        <end position="599"/>
    </location>
</feature>
<keyword evidence="2" id="KW-0597">Phosphoprotein</keyword>
<evidence type="ECO:0000256" key="6">
    <source>
        <dbReference type="ARBA" id="ARBA00023136"/>
    </source>
</evidence>
<dbReference type="InterPro" id="IPR043242">
    <property type="entry name" value="PRRT3"/>
</dbReference>
<feature type="compositionally biased region" description="Polar residues" evidence="7">
    <location>
        <begin position="1035"/>
        <end position="1048"/>
    </location>
</feature>
<sequence length="1109" mass="119507">MRGTQTGSEGSCVRQTARELGTFVTVALPEAKQQQQQQSHIFQQQGTRSSGADMKHSSHLLIRCALGRQSTSMALLLLIPLLLMLVQSIESQVYVNSSSYDGNTRTSALEQADHTQESLRPSHPIGWTEVPDQIMGPKAKTERVTDINDSVGVYEQGDTISNGHPEAINNTVEETTSPSKMHMKVDLTAHSLSSNNRIKGGSSHTQRSTVWPVTTVPTQKIGRYSEKETTTFIPIKQDSGGTTIAEAETMHQKSITYTNKEDWLMSTKFLPTVVNLVKPSIDSDDAVQAQTSNTFLTTVSTTHIKPTVGLLLQATASTATLPNKKPSTSVHSLVVAHRMNTSEADLGATQGSTTATGHQSKQSPSTTPSFKGTTTLFYTNMTDLPLRTLLQRETPGNMTTPYPKRSTQLTSTTTITNQNLEGAASQGAGATTRSQQTAGLKPSKSTTRQQSTADTATSESTTRGRGRLLPVDSNERHVEKEHSPSLGNIPSVKPGHTPPANSCATGLGLCSSPEAPNTLSEIATSNRTLLVWADLSRTLSFAWELHVFGSAALFLLLTAGSALGLALAPSMHCPHRGALALTNGLLLLTGAIRAIYFLVDPYGSRLVLPLSVITALYTLPLPLLIWAHSAMVVLVLKGAEVVLLPPPLQHPPLLAVMAILQCTLLLAADLLSPALSPAVPVVLQSLTLTAGLVLCVGYIFLVLPRLSNVQVGHTRDKGLGRSKMRVLVRVLAGCALLGALCCLLHAYTCFWLYGLLGDRRHFRWAWWLAQFWARLLELTWAFCLLVLSSWVFWRPRGGQTGRASGQGVGAAVDLNSSCSSSNSSDTHTCWAKIVQSLKGRPCRKSDSNGVGGANGGAVAGELPNNWAGQERSGVDISKSLIRNRDPPKESNRGRNQRSIEGSSGSLLRLQALSQPRQCSLSSSLDREKESAISLYDFDLRPPSPIDLTRSIDEALHREHLFRGGSLFHPLGPPSPPPSPETWMRRNSDPQIMLSESSDEHTMLTESSAGLNRSIPSTVPSRQVTAPPTPTHQGPRWTSQAPVPSSISCPISLHPSPSMGRALSPSTDDTRPFLTPDFDKVGSDNGGERSYLRVSRHDDSASVTSDIIDL</sequence>
<feature type="region of interest" description="Disordered" evidence="7">
    <location>
        <begin position="422"/>
        <end position="493"/>
    </location>
</feature>
<evidence type="ECO:0000256" key="7">
    <source>
        <dbReference type="SAM" id="MobiDB-lite"/>
    </source>
</evidence>
<evidence type="ECO:0000256" key="5">
    <source>
        <dbReference type="ARBA" id="ARBA00022989"/>
    </source>
</evidence>
<feature type="transmembrane region" description="Helical" evidence="8">
    <location>
        <begin position="726"/>
        <end position="753"/>
    </location>
</feature>
<feature type="domain" description="Proline-rich transmembrane protein 3/4" evidence="9">
    <location>
        <begin position="524"/>
        <end position="835"/>
    </location>
</feature>
<feature type="compositionally biased region" description="Basic and acidic residues" evidence="7">
    <location>
        <begin position="1076"/>
        <end position="1089"/>
    </location>
</feature>
<feature type="region of interest" description="Disordered" evidence="7">
    <location>
        <begin position="109"/>
        <end position="132"/>
    </location>
</feature>
<feature type="transmembrane region" description="Helical" evidence="8">
    <location>
        <begin position="773"/>
        <end position="793"/>
    </location>
</feature>
<dbReference type="InterPro" id="IPR059081">
    <property type="entry name" value="PRRT3-4"/>
</dbReference>
<feature type="transmembrane region" description="Helical" evidence="8">
    <location>
        <begin position="651"/>
        <end position="675"/>
    </location>
</feature>
<dbReference type="Pfam" id="PF25987">
    <property type="entry name" value="PRRT3"/>
    <property type="match status" value="1"/>
</dbReference>
<dbReference type="AlphaFoldDB" id="A0A7J5ZN05"/>
<keyword evidence="5 8" id="KW-1133">Transmembrane helix</keyword>
<keyword evidence="4" id="KW-0732">Signal</keyword>
<feature type="transmembrane region" description="Helical" evidence="8">
    <location>
        <begin position="681"/>
        <end position="706"/>
    </location>
</feature>
<evidence type="ECO:0000256" key="4">
    <source>
        <dbReference type="ARBA" id="ARBA00022729"/>
    </source>
</evidence>
<evidence type="ECO:0000313" key="10">
    <source>
        <dbReference type="EMBL" id="KAF4070618.1"/>
    </source>
</evidence>
<keyword evidence="6 8" id="KW-0472">Membrane</keyword>
<feature type="compositionally biased region" description="Polar residues" evidence="7">
    <location>
        <begin position="428"/>
        <end position="450"/>
    </location>
</feature>
<name>A0A7J5ZN05_AMEME</name>
<feature type="compositionally biased region" description="Gly residues" evidence="7">
    <location>
        <begin position="849"/>
        <end position="858"/>
    </location>
</feature>
<feature type="compositionally biased region" description="Pro residues" evidence="7">
    <location>
        <begin position="970"/>
        <end position="979"/>
    </location>
</feature>
<comment type="subcellular location">
    <subcellularLocation>
        <location evidence="1">Membrane</location>
        <topology evidence="1">Multi-pass membrane protein</topology>
    </subcellularLocation>
</comment>
<accession>A0A7J5ZN05</accession>
<evidence type="ECO:0000256" key="8">
    <source>
        <dbReference type="SAM" id="Phobius"/>
    </source>
</evidence>
<feature type="region of interest" description="Disordered" evidence="7">
    <location>
        <begin position="347"/>
        <end position="373"/>
    </location>
</feature>
<dbReference type="EMBL" id="JAAGNN010000029">
    <property type="protein sequence ID" value="KAF4070618.1"/>
    <property type="molecule type" value="Genomic_DNA"/>
</dbReference>
<comment type="caution">
    <text evidence="10">The sequence shown here is derived from an EMBL/GenBank/DDBJ whole genome shotgun (WGS) entry which is preliminary data.</text>
</comment>
<evidence type="ECO:0000256" key="2">
    <source>
        <dbReference type="ARBA" id="ARBA00022553"/>
    </source>
</evidence>
<evidence type="ECO:0000313" key="11">
    <source>
        <dbReference type="Proteomes" id="UP000593565"/>
    </source>
</evidence>
<feature type="region of interest" description="Disordered" evidence="7">
    <location>
        <begin position="840"/>
        <end position="908"/>
    </location>
</feature>
<dbReference type="PANTHER" id="PTHR47400:SF2">
    <property type="entry name" value="PROLINE-RICH TRANSMEMBRANE PROTEIN 3-LIKE"/>
    <property type="match status" value="1"/>
</dbReference>
<protein>
    <recommendedName>
        <fullName evidence="9">Proline-rich transmembrane protein 3/4 domain-containing protein</fullName>
    </recommendedName>
</protein>
<feature type="compositionally biased region" description="Basic and acidic residues" evidence="7">
    <location>
        <begin position="473"/>
        <end position="483"/>
    </location>
</feature>
<evidence type="ECO:0000256" key="1">
    <source>
        <dbReference type="ARBA" id="ARBA00004141"/>
    </source>
</evidence>
<feature type="compositionally biased region" description="Polar residues" evidence="7">
    <location>
        <begin position="896"/>
        <end position="908"/>
    </location>
</feature>
<feature type="compositionally biased region" description="Basic and acidic residues" evidence="7">
    <location>
        <begin position="882"/>
        <end position="892"/>
    </location>
</feature>
<keyword evidence="3 8" id="KW-0812">Transmembrane</keyword>
<feature type="region of interest" description="Disordered" evidence="7">
    <location>
        <begin position="995"/>
        <end position="1089"/>
    </location>
</feature>
<feature type="region of interest" description="Disordered" evidence="7">
    <location>
        <begin position="966"/>
        <end position="985"/>
    </location>
</feature>
<gene>
    <name evidence="10" type="ORF">AMELA_G00287480</name>
</gene>
<proteinExistence type="predicted"/>
<feature type="compositionally biased region" description="Polar residues" evidence="7">
    <location>
        <begin position="1003"/>
        <end position="1025"/>
    </location>
</feature>
<feature type="transmembrane region" description="Helical" evidence="8">
    <location>
        <begin position="545"/>
        <end position="567"/>
    </location>
</feature>
<feature type="compositionally biased region" description="Low complexity" evidence="7">
    <location>
        <begin position="451"/>
        <end position="461"/>
    </location>
</feature>
<reference evidence="10 11" key="1">
    <citation type="submission" date="2020-02" db="EMBL/GenBank/DDBJ databases">
        <title>A chromosome-scale genome assembly of the black bullhead catfish (Ameiurus melas).</title>
        <authorList>
            <person name="Wen M."/>
            <person name="Zham M."/>
            <person name="Cabau C."/>
            <person name="Klopp C."/>
            <person name="Donnadieu C."/>
            <person name="Roques C."/>
            <person name="Bouchez O."/>
            <person name="Lampietro C."/>
            <person name="Jouanno E."/>
            <person name="Herpin A."/>
            <person name="Louis A."/>
            <person name="Berthelot C."/>
            <person name="Parey E."/>
            <person name="Roest-Crollius H."/>
            <person name="Braasch I."/>
            <person name="Postlethwait J."/>
            <person name="Robinson-Rechavi M."/>
            <person name="Echchiki A."/>
            <person name="Begum T."/>
            <person name="Montfort J."/>
            <person name="Schartl M."/>
            <person name="Bobe J."/>
            <person name="Guiguen Y."/>
        </authorList>
    </citation>
    <scope>NUCLEOTIDE SEQUENCE [LARGE SCALE GENOMIC DNA]</scope>
    <source>
        <strain evidence="10">M_S1</strain>
        <tissue evidence="10">Blood</tissue>
    </source>
</reference>
<keyword evidence="11" id="KW-1185">Reference proteome</keyword>
<organism evidence="10 11">
    <name type="scientific">Ameiurus melas</name>
    <name type="common">Black bullhead</name>
    <name type="synonym">Silurus melas</name>
    <dbReference type="NCBI Taxonomy" id="219545"/>
    <lineage>
        <taxon>Eukaryota</taxon>
        <taxon>Metazoa</taxon>
        <taxon>Chordata</taxon>
        <taxon>Craniata</taxon>
        <taxon>Vertebrata</taxon>
        <taxon>Euteleostomi</taxon>
        <taxon>Actinopterygii</taxon>
        <taxon>Neopterygii</taxon>
        <taxon>Teleostei</taxon>
        <taxon>Ostariophysi</taxon>
        <taxon>Siluriformes</taxon>
        <taxon>Ictaluridae</taxon>
        <taxon>Ameiurus</taxon>
    </lineage>
</organism>
<evidence type="ECO:0000259" key="9">
    <source>
        <dbReference type="Pfam" id="PF25987"/>
    </source>
</evidence>